<evidence type="ECO:0000313" key="1">
    <source>
        <dbReference type="EMBL" id="GBM26470.1"/>
    </source>
</evidence>
<gene>
    <name evidence="1" type="ORF">AVEN_126966_1</name>
</gene>
<dbReference type="Proteomes" id="UP000499080">
    <property type="component" value="Unassembled WGS sequence"/>
</dbReference>
<dbReference type="AlphaFoldDB" id="A0A4Y2EBG4"/>
<name>A0A4Y2EBG4_ARAVE</name>
<reference evidence="1 2" key="1">
    <citation type="journal article" date="2019" name="Sci. Rep.">
        <title>Orb-weaving spider Araneus ventricosus genome elucidates the spidroin gene catalogue.</title>
        <authorList>
            <person name="Kono N."/>
            <person name="Nakamura H."/>
            <person name="Ohtoshi R."/>
            <person name="Moran D.A.P."/>
            <person name="Shinohara A."/>
            <person name="Yoshida Y."/>
            <person name="Fujiwara M."/>
            <person name="Mori M."/>
            <person name="Tomita M."/>
            <person name="Arakawa K."/>
        </authorList>
    </citation>
    <scope>NUCLEOTIDE SEQUENCE [LARGE SCALE GENOMIC DNA]</scope>
</reference>
<keyword evidence="2" id="KW-1185">Reference proteome</keyword>
<accession>A0A4Y2EBG4</accession>
<dbReference type="EMBL" id="BGPR01000560">
    <property type="protein sequence ID" value="GBM26470.1"/>
    <property type="molecule type" value="Genomic_DNA"/>
</dbReference>
<organism evidence="1 2">
    <name type="scientific">Araneus ventricosus</name>
    <name type="common">Orbweaver spider</name>
    <name type="synonym">Epeira ventricosa</name>
    <dbReference type="NCBI Taxonomy" id="182803"/>
    <lineage>
        <taxon>Eukaryota</taxon>
        <taxon>Metazoa</taxon>
        <taxon>Ecdysozoa</taxon>
        <taxon>Arthropoda</taxon>
        <taxon>Chelicerata</taxon>
        <taxon>Arachnida</taxon>
        <taxon>Araneae</taxon>
        <taxon>Araneomorphae</taxon>
        <taxon>Entelegynae</taxon>
        <taxon>Araneoidea</taxon>
        <taxon>Araneidae</taxon>
        <taxon>Araneus</taxon>
    </lineage>
</organism>
<sequence>MYNSDVKTLCQISFIKLAVFLDHRIHIQAGHLPVDLFGTKFGIQTHVKLQPSSSFLFRVIAFIYTRIGIEKIVIEGGLKLLLFVRDEMSSCQVVWLVAIAIATANVREDPFQIGGIRWKSGFYFILGASLRREKSQYQRHLEAADDI</sequence>
<protein>
    <submittedName>
        <fullName evidence="1">Uncharacterized protein</fullName>
    </submittedName>
</protein>
<proteinExistence type="predicted"/>
<comment type="caution">
    <text evidence="1">The sequence shown here is derived from an EMBL/GenBank/DDBJ whole genome shotgun (WGS) entry which is preliminary data.</text>
</comment>
<evidence type="ECO:0000313" key="2">
    <source>
        <dbReference type="Proteomes" id="UP000499080"/>
    </source>
</evidence>